<dbReference type="STRING" id="679197.HMPREF9336_02212"/>
<reference evidence="1 2" key="1">
    <citation type="journal article" date="2011" name="Stand. Genomic Sci.">
        <title>High quality draft genome sequence of Segniliparus rugosus CDC 945(T)= (ATCC BAA-974(T)).</title>
        <authorList>
            <person name="Earl A.M."/>
            <person name="Desjardins C.A."/>
            <person name="Fitzgerald M.G."/>
            <person name="Arachchi H.M."/>
            <person name="Zeng Q."/>
            <person name="Mehta T."/>
            <person name="Griggs A."/>
            <person name="Birren B.W."/>
            <person name="Toney N.C."/>
            <person name="Carr J."/>
            <person name="Posey J."/>
            <person name="Butler W.R."/>
        </authorList>
    </citation>
    <scope>NUCLEOTIDE SEQUENCE [LARGE SCALE GENOMIC DNA]</scope>
    <source>
        <strain evidence="2">ATCC BAA-974 / DSM 45345 / CCUG 50838 / CIP 108380 / JCM 13579 / CDC 945</strain>
    </source>
</reference>
<dbReference type="HOGENOM" id="CLU_1659527_0_0_11"/>
<proteinExistence type="predicted"/>
<name>E5XRU0_SEGRC</name>
<protein>
    <submittedName>
        <fullName evidence="1">Uncharacterized protein</fullName>
    </submittedName>
</protein>
<organism evidence="1 2">
    <name type="scientific">Segniliparus rugosus (strain ATCC BAA-974 / DSM 45345 / CCUG 50838 / CIP 108380 / JCM 13579 / CDC 945)</name>
    <dbReference type="NCBI Taxonomy" id="679197"/>
    <lineage>
        <taxon>Bacteria</taxon>
        <taxon>Bacillati</taxon>
        <taxon>Actinomycetota</taxon>
        <taxon>Actinomycetes</taxon>
        <taxon>Mycobacteriales</taxon>
        <taxon>Segniliparaceae</taxon>
        <taxon>Segniliparus</taxon>
    </lineage>
</organism>
<dbReference type="AlphaFoldDB" id="E5XRU0"/>
<evidence type="ECO:0000313" key="2">
    <source>
        <dbReference type="Proteomes" id="UP000004816"/>
    </source>
</evidence>
<keyword evidence="2" id="KW-1185">Reference proteome</keyword>
<dbReference type="EMBL" id="ACZI02000002">
    <property type="protein sequence ID" value="EFV12955.1"/>
    <property type="molecule type" value="Genomic_DNA"/>
</dbReference>
<dbReference type="Proteomes" id="UP000004816">
    <property type="component" value="Unassembled WGS sequence"/>
</dbReference>
<gene>
    <name evidence="1" type="ORF">HMPREF9336_02212</name>
</gene>
<dbReference type="Pfam" id="PF17957">
    <property type="entry name" value="Big_7"/>
    <property type="match status" value="1"/>
</dbReference>
<sequence>MAVYKGSTGPTAFYKGSTLVKRVYKGAVKVWQAWIPARGNVTANLTGTGTNWIDVPNFGAGDPDTVVSGSPPAVVVQGSKTGATVTVRANVSGGSVPDSRVRILVNGSVVATSGSNSSSFSYSWTGNLSDESTVRFQYYGEGAFFVRPTLQNTSYMTVA</sequence>
<accession>E5XRU0</accession>
<comment type="caution">
    <text evidence="1">The sequence shown here is derived from an EMBL/GenBank/DDBJ whole genome shotgun (WGS) entry which is preliminary data.</text>
</comment>
<evidence type="ECO:0000313" key="1">
    <source>
        <dbReference type="EMBL" id="EFV12955.1"/>
    </source>
</evidence>